<feature type="signal peptide" evidence="5">
    <location>
        <begin position="1"/>
        <end position="26"/>
    </location>
</feature>
<evidence type="ECO:0000256" key="3">
    <source>
        <dbReference type="ARBA" id="ARBA00022801"/>
    </source>
</evidence>
<dbReference type="EMBL" id="AWQS01000104">
    <property type="protein sequence ID" value="EWT05556.1"/>
    <property type="molecule type" value="Genomic_DNA"/>
</dbReference>
<dbReference type="EC" id="3.4.21.-" evidence="5"/>
<dbReference type="Gene3D" id="2.40.10.120">
    <property type="match status" value="1"/>
</dbReference>
<dbReference type="PANTHER" id="PTHR43019">
    <property type="entry name" value="SERINE ENDOPROTEASE DEGS"/>
    <property type="match status" value="1"/>
</dbReference>
<evidence type="ECO:0000256" key="2">
    <source>
        <dbReference type="ARBA" id="ARBA00022670"/>
    </source>
</evidence>
<dbReference type="GO" id="GO:0005576">
    <property type="term" value="C:extracellular region"/>
    <property type="evidence" value="ECO:0007669"/>
    <property type="project" value="UniProtKB-SubCell"/>
</dbReference>
<feature type="chain" id="PRO_5006994414" description="Serine protease" evidence="5">
    <location>
        <begin position="27"/>
        <end position="251"/>
    </location>
</feature>
<keyword evidence="3 5" id="KW-0378">Hydrolase</keyword>
<dbReference type="OrthoDB" id="73775at2"/>
<evidence type="ECO:0000256" key="5">
    <source>
        <dbReference type="RuleBase" id="RU004296"/>
    </source>
</evidence>
<dbReference type="PROSITE" id="PS51257">
    <property type="entry name" value="PROKAR_LIPOPROTEIN"/>
    <property type="match status" value="1"/>
</dbReference>
<dbReference type="GO" id="GO:0006508">
    <property type="term" value="P:proteolysis"/>
    <property type="evidence" value="ECO:0007669"/>
    <property type="project" value="UniProtKB-KW"/>
</dbReference>
<dbReference type="SUPFAM" id="SSF50494">
    <property type="entry name" value="Trypsin-like serine proteases"/>
    <property type="match status" value="1"/>
</dbReference>
<evidence type="ECO:0000256" key="4">
    <source>
        <dbReference type="ARBA" id="ARBA00022825"/>
    </source>
</evidence>
<evidence type="ECO:0000313" key="6">
    <source>
        <dbReference type="EMBL" id="EWT05556.1"/>
    </source>
</evidence>
<dbReference type="InterPro" id="IPR009003">
    <property type="entry name" value="Peptidase_S1_PA"/>
</dbReference>
<comment type="caution">
    <text evidence="6">The sequence shown here is derived from an EMBL/GenBank/DDBJ whole genome shotgun (WGS) entry which is preliminary data.</text>
</comment>
<keyword evidence="2 5" id="KW-0645">Protease</keyword>
<keyword evidence="5" id="KW-0732">Signal</keyword>
<dbReference type="Pfam" id="PF13365">
    <property type="entry name" value="Trypsin_2"/>
    <property type="match status" value="1"/>
</dbReference>
<sequence>MAARLRPVLGAGVIAATLLLAGCAEALPLAPPTRTTPPPHSVTGVPTVPDIKGGSAATVTLKGFSAYERASLRIRNISCQGVAVGSGFAVAPRVIVTNRHVVDGATALQIQTYDGRDRRVDTAGAATFADLAIVRLADDLPATLPLATSNPKPGDAITVVGYPGGGELKTSRGKVLRYGADIVGQSDEPMIINDAPIEHGSSGSPLVDSGGRVVGVAYAGKPEGPYWAVPVQLLRQIIDKPSEVGPIPPCE</sequence>
<dbReference type="AlphaFoldDB" id="W9GH63"/>
<dbReference type="PRINTS" id="PR00839">
    <property type="entry name" value="V8PROTEASE"/>
</dbReference>
<dbReference type="PANTHER" id="PTHR43019:SF23">
    <property type="entry name" value="PROTEASE DO-LIKE 5, CHLOROPLASTIC"/>
    <property type="match status" value="1"/>
</dbReference>
<evidence type="ECO:0000313" key="7">
    <source>
        <dbReference type="Proteomes" id="UP000019494"/>
    </source>
</evidence>
<gene>
    <name evidence="6" type="ORF">N864_04015</name>
</gene>
<accession>W9GH63</accession>
<comment type="similarity">
    <text evidence="5">Belongs to the peptidase S1B family.</text>
</comment>
<reference evidence="7" key="1">
    <citation type="submission" date="2013-08" db="EMBL/GenBank/DDBJ databases">
        <title>Intrasporangium oryzae NRRL B-24470.</title>
        <authorList>
            <person name="Liu H."/>
            <person name="Wang G."/>
        </authorList>
    </citation>
    <scope>NUCLEOTIDE SEQUENCE [LARGE SCALE GENOMIC DNA]</scope>
    <source>
        <strain evidence="7">Q5-1</strain>
    </source>
</reference>
<dbReference type="GO" id="GO:0008236">
    <property type="term" value="F:serine-type peptidase activity"/>
    <property type="evidence" value="ECO:0007669"/>
    <property type="project" value="UniProtKB-KW"/>
</dbReference>
<dbReference type="RefSeq" id="WP_051518539.1">
    <property type="nucleotide sequence ID" value="NZ_AWQS01000104.1"/>
</dbReference>
<protein>
    <recommendedName>
        <fullName evidence="5">Serine protease</fullName>
        <ecNumber evidence="5">3.4.21.-</ecNumber>
    </recommendedName>
</protein>
<name>W9GH63_9MICO</name>
<keyword evidence="7" id="KW-1185">Reference proteome</keyword>
<proteinExistence type="inferred from homology"/>
<dbReference type="InterPro" id="IPR008256">
    <property type="entry name" value="Peptidase_S1B"/>
</dbReference>
<comment type="subcellular location">
    <subcellularLocation>
        <location evidence="1">Secreted</location>
    </subcellularLocation>
</comment>
<dbReference type="Proteomes" id="UP000019494">
    <property type="component" value="Unassembled WGS sequence"/>
</dbReference>
<organism evidence="6 7">
    <name type="scientific">Intrasporangium chromatireducens Q5-1</name>
    <dbReference type="NCBI Taxonomy" id="584657"/>
    <lineage>
        <taxon>Bacteria</taxon>
        <taxon>Bacillati</taxon>
        <taxon>Actinomycetota</taxon>
        <taxon>Actinomycetes</taxon>
        <taxon>Micrococcales</taxon>
        <taxon>Intrasporangiaceae</taxon>
        <taxon>Intrasporangium</taxon>
    </lineage>
</organism>
<evidence type="ECO:0000256" key="1">
    <source>
        <dbReference type="ARBA" id="ARBA00004613"/>
    </source>
</evidence>
<keyword evidence="4 5" id="KW-0720">Serine protease</keyword>